<evidence type="ECO:0000313" key="9">
    <source>
        <dbReference type="Proteomes" id="UP000247702"/>
    </source>
</evidence>
<keyword evidence="9" id="KW-1185">Reference proteome</keyword>
<reference evidence="8" key="2">
    <citation type="submission" date="2019-10" db="EMBL/GenBank/DDBJ databases">
        <title>Conservation and host-specific expression of non-tandemly repeated heterogenous ribosome RNA gene in arbuscular mycorrhizal fungi.</title>
        <authorList>
            <person name="Maeda T."/>
            <person name="Kobayashi Y."/>
            <person name="Nakagawa T."/>
            <person name="Ezawa T."/>
            <person name="Yamaguchi K."/>
            <person name="Bino T."/>
            <person name="Nishimoto Y."/>
            <person name="Shigenobu S."/>
            <person name="Kawaguchi M."/>
        </authorList>
    </citation>
    <scope>NUCLEOTIDE SEQUENCE</scope>
    <source>
        <strain evidence="8">HR1</strain>
    </source>
</reference>
<dbReference type="STRING" id="94130.A0A2Z6QKH1"/>
<dbReference type="EMBL" id="BLAL01000338">
    <property type="protein sequence ID" value="GET04123.1"/>
    <property type="molecule type" value="Genomic_DNA"/>
</dbReference>
<evidence type="ECO:0000256" key="4">
    <source>
        <dbReference type="PIRSR" id="PIRSR000097-2"/>
    </source>
</evidence>
<dbReference type="PROSITE" id="PS00798">
    <property type="entry name" value="ALDOKETO_REDUCTASE_1"/>
    <property type="match status" value="1"/>
</dbReference>
<dbReference type="PRINTS" id="PR00069">
    <property type="entry name" value="ALDKETRDTASE"/>
</dbReference>
<dbReference type="FunFam" id="3.20.20.100:FF:000007">
    <property type="entry name" value="NAD(P)H-dependent D-xylose reductase xyl1"/>
    <property type="match status" value="1"/>
</dbReference>
<dbReference type="GO" id="GO:0016491">
    <property type="term" value="F:oxidoreductase activity"/>
    <property type="evidence" value="ECO:0007669"/>
    <property type="project" value="UniProtKB-KW"/>
</dbReference>
<evidence type="ECO:0000313" key="7">
    <source>
        <dbReference type="EMBL" id="GBB89242.1"/>
    </source>
</evidence>
<gene>
    <name evidence="8" type="ORF">RCL2_003042300</name>
    <name evidence="7" type="ORF">RclHR1_15920004</name>
</gene>
<evidence type="ECO:0000259" key="6">
    <source>
        <dbReference type="Pfam" id="PF00248"/>
    </source>
</evidence>
<comment type="caution">
    <text evidence="7">The sequence shown here is derived from an EMBL/GenBank/DDBJ whole genome shotgun (WGS) entry which is preliminary data.</text>
</comment>
<dbReference type="InterPro" id="IPR018170">
    <property type="entry name" value="Aldo/ket_reductase_CS"/>
</dbReference>
<evidence type="ECO:0000256" key="3">
    <source>
        <dbReference type="PIRSR" id="PIRSR000097-1"/>
    </source>
</evidence>
<evidence type="ECO:0000313" key="8">
    <source>
        <dbReference type="EMBL" id="GET04123.1"/>
    </source>
</evidence>
<dbReference type="InterPro" id="IPR036812">
    <property type="entry name" value="NAD(P)_OxRdtase_dom_sf"/>
</dbReference>
<proteinExistence type="inferred from homology"/>
<dbReference type="PIRSF" id="PIRSF000097">
    <property type="entry name" value="AKR"/>
    <property type="match status" value="1"/>
</dbReference>
<dbReference type="Pfam" id="PF00248">
    <property type="entry name" value="Aldo_ket_red"/>
    <property type="match status" value="1"/>
</dbReference>
<feature type="active site" description="Proton donor" evidence="3">
    <location>
        <position position="52"/>
    </location>
</feature>
<dbReference type="AlphaFoldDB" id="A0A2Z6QKH1"/>
<comment type="similarity">
    <text evidence="1">Belongs to the aldo/keto reductase family.</text>
</comment>
<evidence type="ECO:0000256" key="2">
    <source>
        <dbReference type="ARBA" id="ARBA00023002"/>
    </source>
</evidence>
<evidence type="ECO:0000256" key="1">
    <source>
        <dbReference type="ARBA" id="ARBA00007905"/>
    </source>
</evidence>
<accession>A0A2Z6QKH1</accession>
<dbReference type="OrthoDB" id="416253at2759"/>
<sequence length="321" mass="36558">MSENPTINLNPTGHPMPLVGVGMWQVPNDKATDLVIEALKLGYRLVDCASDYGNEKEIGIALKKAFDEGIVKRQDIFVTSKLWNTNHHPKHVRQAFERTLKDLQLDYLDLYLIHFPIALKYVDPDARKAGEWSDPHEKEIVTEDVPIHETWKAMEELVDAGLVKNIGISNFNGGLLMDLLRYARIKPSVLQIEHSPYLTQERLVNYAKSQGLAVTGYSNFSNLSYVGFIPHAKEAPILFDQPVIKELAGRYNKSPAQIVLKWCVQRQIAIIPKSKNHDRLAQNRNIFDFELTQEELHKISSLNANMRFNDPGNYADLPIFD</sequence>
<feature type="binding site" evidence="4">
    <location>
        <position position="114"/>
    </location>
    <ligand>
        <name>substrate</name>
    </ligand>
</feature>
<dbReference type="InterPro" id="IPR023210">
    <property type="entry name" value="NADP_OxRdtase_dom"/>
</dbReference>
<feature type="site" description="Lowers pKa of active site Tyr" evidence="5">
    <location>
        <position position="81"/>
    </location>
</feature>
<dbReference type="InterPro" id="IPR020471">
    <property type="entry name" value="AKR"/>
</dbReference>
<dbReference type="Gene3D" id="3.20.20.100">
    <property type="entry name" value="NADP-dependent oxidoreductase domain"/>
    <property type="match status" value="1"/>
</dbReference>
<organism evidence="7 9">
    <name type="scientific">Rhizophagus clarus</name>
    <dbReference type="NCBI Taxonomy" id="94130"/>
    <lineage>
        <taxon>Eukaryota</taxon>
        <taxon>Fungi</taxon>
        <taxon>Fungi incertae sedis</taxon>
        <taxon>Mucoromycota</taxon>
        <taxon>Glomeromycotina</taxon>
        <taxon>Glomeromycetes</taxon>
        <taxon>Glomerales</taxon>
        <taxon>Glomeraceae</taxon>
        <taxon>Rhizophagus</taxon>
    </lineage>
</organism>
<dbReference type="Proteomes" id="UP000247702">
    <property type="component" value="Unassembled WGS sequence"/>
</dbReference>
<reference evidence="7 9" key="1">
    <citation type="submission" date="2017-11" db="EMBL/GenBank/DDBJ databases">
        <title>The genome of Rhizophagus clarus HR1 reveals common genetic basis of auxotrophy among arbuscular mycorrhizal fungi.</title>
        <authorList>
            <person name="Kobayashi Y."/>
        </authorList>
    </citation>
    <scope>NUCLEOTIDE SEQUENCE [LARGE SCALE GENOMIC DNA]</scope>
    <source>
        <strain evidence="7 9">HR1</strain>
    </source>
</reference>
<evidence type="ECO:0000256" key="5">
    <source>
        <dbReference type="PIRSR" id="PIRSR000097-3"/>
    </source>
</evidence>
<dbReference type="EMBL" id="BEXD01000660">
    <property type="protein sequence ID" value="GBB89242.1"/>
    <property type="molecule type" value="Genomic_DNA"/>
</dbReference>
<dbReference type="SUPFAM" id="SSF51430">
    <property type="entry name" value="NAD(P)-linked oxidoreductase"/>
    <property type="match status" value="1"/>
</dbReference>
<feature type="domain" description="NADP-dependent oxidoreductase" evidence="6">
    <location>
        <begin position="21"/>
        <end position="303"/>
    </location>
</feature>
<dbReference type="PANTHER" id="PTHR11732">
    <property type="entry name" value="ALDO/KETO REDUCTASE"/>
    <property type="match status" value="1"/>
</dbReference>
<protein>
    <submittedName>
        <fullName evidence="8">Aldo/keto reductase</fullName>
    </submittedName>
</protein>
<keyword evidence="2" id="KW-0560">Oxidoreductase</keyword>
<name>A0A2Z6QKH1_9GLOM</name>
<dbReference type="Proteomes" id="UP000615446">
    <property type="component" value="Unassembled WGS sequence"/>
</dbReference>
<dbReference type="PROSITE" id="PS00063">
    <property type="entry name" value="ALDOKETO_REDUCTASE_3"/>
    <property type="match status" value="1"/>
</dbReference>
<dbReference type="PROSITE" id="PS00062">
    <property type="entry name" value="ALDOKETO_REDUCTASE_2"/>
    <property type="match status" value="1"/>
</dbReference>